<proteinExistence type="predicted"/>
<evidence type="ECO:0000313" key="2">
    <source>
        <dbReference type="Proteomes" id="UP000887013"/>
    </source>
</evidence>
<evidence type="ECO:0000313" key="1">
    <source>
        <dbReference type="EMBL" id="GFS40908.1"/>
    </source>
</evidence>
<feature type="non-terminal residue" evidence="1">
    <location>
        <position position="12"/>
    </location>
</feature>
<accession>A0A8X6KD78</accession>
<reference evidence="1" key="1">
    <citation type="submission" date="2020-08" db="EMBL/GenBank/DDBJ databases">
        <title>Multicomponent nature underlies the extraordinary mechanical properties of spider dragline silk.</title>
        <authorList>
            <person name="Kono N."/>
            <person name="Nakamura H."/>
            <person name="Mori M."/>
            <person name="Yoshida Y."/>
            <person name="Ohtoshi R."/>
            <person name="Malay A.D."/>
            <person name="Moran D.A.P."/>
            <person name="Tomita M."/>
            <person name="Numata K."/>
            <person name="Arakawa K."/>
        </authorList>
    </citation>
    <scope>NUCLEOTIDE SEQUENCE</scope>
</reference>
<comment type="caution">
    <text evidence="1">The sequence shown here is derived from an EMBL/GenBank/DDBJ whole genome shotgun (WGS) entry which is preliminary data.</text>
</comment>
<dbReference type="Proteomes" id="UP000887013">
    <property type="component" value="Unassembled WGS sequence"/>
</dbReference>
<keyword evidence="2" id="KW-1185">Reference proteome</keyword>
<sequence>DLFLNICKQINL</sequence>
<protein>
    <submittedName>
        <fullName evidence="1">Uncharacterized protein</fullName>
    </submittedName>
</protein>
<dbReference type="EMBL" id="BMAW01043738">
    <property type="protein sequence ID" value="GFS40908.1"/>
    <property type="molecule type" value="Genomic_DNA"/>
</dbReference>
<gene>
    <name evidence="1" type="ORF">NPIL_135381</name>
</gene>
<organism evidence="1 2">
    <name type="scientific">Nephila pilipes</name>
    <name type="common">Giant wood spider</name>
    <name type="synonym">Nephila maculata</name>
    <dbReference type="NCBI Taxonomy" id="299642"/>
    <lineage>
        <taxon>Eukaryota</taxon>
        <taxon>Metazoa</taxon>
        <taxon>Ecdysozoa</taxon>
        <taxon>Arthropoda</taxon>
        <taxon>Chelicerata</taxon>
        <taxon>Arachnida</taxon>
        <taxon>Araneae</taxon>
        <taxon>Araneomorphae</taxon>
        <taxon>Entelegynae</taxon>
        <taxon>Araneoidea</taxon>
        <taxon>Nephilidae</taxon>
        <taxon>Nephila</taxon>
    </lineage>
</organism>
<name>A0A8X6KD78_NEPPI</name>